<dbReference type="EMBL" id="JBJQND010000002">
    <property type="protein sequence ID" value="KAL3886119.1"/>
    <property type="molecule type" value="Genomic_DNA"/>
</dbReference>
<reference evidence="1 2" key="1">
    <citation type="submission" date="2024-11" db="EMBL/GenBank/DDBJ databases">
        <title>Chromosome-level genome assembly of the freshwater bivalve Anodonta woodiana.</title>
        <authorList>
            <person name="Chen X."/>
        </authorList>
    </citation>
    <scope>NUCLEOTIDE SEQUENCE [LARGE SCALE GENOMIC DNA]</scope>
    <source>
        <strain evidence="1">MN2024</strain>
        <tissue evidence="1">Gills</tissue>
    </source>
</reference>
<dbReference type="AlphaFoldDB" id="A0ABD3XIM8"/>
<proteinExistence type="predicted"/>
<comment type="caution">
    <text evidence="1">The sequence shown here is derived from an EMBL/GenBank/DDBJ whole genome shotgun (WGS) entry which is preliminary data.</text>
</comment>
<dbReference type="Proteomes" id="UP001634394">
    <property type="component" value="Unassembled WGS sequence"/>
</dbReference>
<accession>A0ABD3XIM8</accession>
<gene>
    <name evidence="1" type="ORF">ACJMK2_026137</name>
</gene>
<organism evidence="1 2">
    <name type="scientific">Sinanodonta woodiana</name>
    <name type="common">Chinese pond mussel</name>
    <name type="synonym">Anodonta woodiana</name>
    <dbReference type="NCBI Taxonomy" id="1069815"/>
    <lineage>
        <taxon>Eukaryota</taxon>
        <taxon>Metazoa</taxon>
        <taxon>Spiralia</taxon>
        <taxon>Lophotrochozoa</taxon>
        <taxon>Mollusca</taxon>
        <taxon>Bivalvia</taxon>
        <taxon>Autobranchia</taxon>
        <taxon>Heteroconchia</taxon>
        <taxon>Palaeoheterodonta</taxon>
        <taxon>Unionida</taxon>
        <taxon>Unionoidea</taxon>
        <taxon>Unionidae</taxon>
        <taxon>Unioninae</taxon>
        <taxon>Sinanodonta</taxon>
    </lineage>
</organism>
<evidence type="ECO:0000313" key="1">
    <source>
        <dbReference type="EMBL" id="KAL3886119.1"/>
    </source>
</evidence>
<sequence>DIVNEILGYCDIVSSQIVVEGEITCAEKMNILEQSILPSTSEFNKTIDSCPSLFV</sequence>
<name>A0ABD3XIM8_SINWO</name>
<evidence type="ECO:0000313" key="2">
    <source>
        <dbReference type="Proteomes" id="UP001634394"/>
    </source>
</evidence>
<protein>
    <submittedName>
        <fullName evidence="1">Uncharacterized protein</fullName>
    </submittedName>
</protein>
<feature type="non-terminal residue" evidence="1">
    <location>
        <position position="1"/>
    </location>
</feature>
<keyword evidence="2" id="KW-1185">Reference proteome</keyword>